<evidence type="ECO:0000313" key="1">
    <source>
        <dbReference type="EMBL" id="KKO75355.1"/>
    </source>
</evidence>
<dbReference type="AlphaFoldDB" id="A0A0F9WF42"/>
<dbReference type="VEuPathDB" id="MicrosporidiaDB:AAJ76_230009864"/>
<dbReference type="VEuPathDB" id="MicrosporidiaDB:G9O61_00g017550"/>
<accession>A0A0F9WF42</accession>
<dbReference type="GeneID" id="36319645"/>
<dbReference type="RefSeq" id="XP_024331097.1">
    <property type="nucleotide sequence ID" value="XM_024474718.1"/>
</dbReference>
<name>A0A0F9WF42_9MICR</name>
<organism evidence="1 2">
    <name type="scientific">Vairimorpha ceranae</name>
    <dbReference type="NCBI Taxonomy" id="40302"/>
    <lineage>
        <taxon>Eukaryota</taxon>
        <taxon>Fungi</taxon>
        <taxon>Fungi incertae sedis</taxon>
        <taxon>Microsporidia</taxon>
        <taxon>Nosematidae</taxon>
        <taxon>Vairimorpha</taxon>
    </lineage>
</organism>
<evidence type="ECO:0000313" key="2">
    <source>
        <dbReference type="Proteomes" id="UP000034350"/>
    </source>
</evidence>
<reference evidence="1 2" key="1">
    <citation type="journal article" date="2015" name="Environ. Microbiol.">
        <title>Genome analyses suggest the presence of polyploidy and recent human-driven expansions in eight global populations of the honeybee pathogen Nosema ceranae.</title>
        <authorList>
            <person name="Pelin A."/>
            <person name="Selman M."/>
            <person name="Aris-Brosou S."/>
            <person name="Farinelli L."/>
            <person name="Corradi N."/>
        </authorList>
    </citation>
    <scope>NUCLEOTIDE SEQUENCE [LARGE SCALE GENOMIC DNA]</scope>
    <source>
        <strain evidence="1 2">PA08 1199</strain>
    </source>
</reference>
<dbReference type="EMBL" id="JPQZ01000023">
    <property type="protein sequence ID" value="KKO75355.1"/>
    <property type="molecule type" value="Genomic_DNA"/>
</dbReference>
<sequence>MCDDFNLLLNKKISAIINKYKDVDDSMDLTIDIETHTAYVHQVGKGGEERNITKPHVMKFNRIYNLLFLADNFYDLYTLLFD</sequence>
<keyword evidence="2" id="KW-1185">Reference proteome</keyword>
<proteinExistence type="predicted"/>
<dbReference type="Proteomes" id="UP000034350">
    <property type="component" value="Unassembled WGS sequence"/>
</dbReference>
<comment type="caution">
    <text evidence="1">The sequence shown here is derived from an EMBL/GenBank/DDBJ whole genome shotgun (WGS) entry which is preliminary data.</text>
</comment>
<protein>
    <submittedName>
        <fullName evidence="1">Uncharacterized protein</fullName>
    </submittedName>
</protein>
<gene>
    <name evidence="1" type="ORF">AAJ76_230009864</name>
</gene>